<dbReference type="Proteomes" id="UP000304880">
    <property type="component" value="Unassembled WGS sequence"/>
</dbReference>
<evidence type="ECO:0000313" key="7">
    <source>
        <dbReference type="EMBL" id="TNH39620.1"/>
    </source>
</evidence>
<feature type="transmembrane region" description="Helical" evidence="5">
    <location>
        <begin position="129"/>
        <end position="145"/>
    </location>
</feature>
<evidence type="ECO:0000256" key="1">
    <source>
        <dbReference type="ARBA" id="ARBA00004141"/>
    </source>
</evidence>
<proteinExistence type="predicted"/>
<accession>A0A5C4R6L1</accession>
<dbReference type="PANTHER" id="PTHR10846:SF8">
    <property type="entry name" value="INNER MEMBRANE PROTEIN YRBG"/>
    <property type="match status" value="1"/>
</dbReference>
<sequence length="310" mass="31473">MIVELLLVLGGLALLVLGGDLLVKGAVGLSLKLGMTPLVVGLTVVAFGTSAPELLVSLSAALKGSSGIAMGNVVGSNIANVLVILGVTALVSVIVTKGHDLRESWGMMIAASLLLIGIALTGEIGRLEGVILLLALAAVLWRQLSTGRAEETQADGVDGATLGAGWGRIAVWLGLGLVLLPVGANLLVNGATDIARAFGISETVIGLTLVAIGTSLPELAASVASALKGRADMALGNVVGSNIFNILAILGITAVISPLPIPPEMLRLDLWVMLGAALLLFPFLFRGISLTRPVGALFVAGYAAYAWVLL</sequence>
<dbReference type="EMBL" id="VDDC01000014">
    <property type="protein sequence ID" value="TNH39620.1"/>
    <property type="molecule type" value="Genomic_DNA"/>
</dbReference>
<dbReference type="GO" id="GO:0008273">
    <property type="term" value="F:calcium, potassium:sodium antiporter activity"/>
    <property type="evidence" value="ECO:0007669"/>
    <property type="project" value="TreeGrafter"/>
</dbReference>
<dbReference type="Gene3D" id="1.20.1420.30">
    <property type="entry name" value="NCX, central ion-binding region"/>
    <property type="match status" value="1"/>
</dbReference>
<feature type="transmembrane region" description="Helical" evidence="5">
    <location>
        <begin position="165"/>
        <end position="187"/>
    </location>
</feature>
<dbReference type="InterPro" id="IPR044880">
    <property type="entry name" value="NCX_ion-bd_dom_sf"/>
</dbReference>
<dbReference type="GO" id="GO:0006874">
    <property type="term" value="P:intracellular calcium ion homeostasis"/>
    <property type="evidence" value="ECO:0007669"/>
    <property type="project" value="TreeGrafter"/>
</dbReference>
<feature type="transmembrane region" description="Helical" evidence="5">
    <location>
        <begin position="268"/>
        <end position="285"/>
    </location>
</feature>
<dbReference type="InterPro" id="IPR004837">
    <property type="entry name" value="NaCa_Exmemb"/>
</dbReference>
<evidence type="ECO:0000313" key="8">
    <source>
        <dbReference type="Proteomes" id="UP000304880"/>
    </source>
</evidence>
<evidence type="ECO:0000256" key="5">
    <source>
        <dbReference type="SAM" id="Phobius"/>
    </source>
</evidence>
<dbReference type="Pfam" id="PF01699">
    <property type="entry name" value="Na_Ca_ex"/>
    <property type="match status" value="2"/>
</dbReference>
<evidence type="ECO:0000256" key="2">
    <source>
        <dbReference type="ARBA" id="ARBA00022692"/>
    </source>
</evidence>
<organism evidence="7 8">
    <name type="scientific">Paracoccus haeundaensis</name>
    <dbReference type="NCBI Taxonomy" id="225362"/>
    <lineage>
        <taxon>Bacteria</taxon>
        <taxon>Pseudomonadati</taxon>
        <taxon>Pseudomonadota</taxon>
        <taxon>Alphaproteobacteria</taxon>
        <taxon>Rhodobacterales</taxon>
        <taxon>Paracoccaceae</taxon>
        <taxon>Paracoccus</taxon>
    </lineage>
</organism>
<dbReference type="InterPro" id="IPR004481">
    <property type="entry name" value="K/Na/Ca-exchanger"/>
</dbReference>
<dbReference type="NCBIfam" id="TIGR00367">
    <property type="entry name" value="calcium/sodium antiporter"/>
    <property type="match status" value="1"/>
</dbReference>
<keyword evidence="2 5" id="KW-0812">Transmembrane</keyword>
<dbReference type="RefSeq" id="WP_045981070.1">
    <property type="nucleotide sequence ID" value="NZ_VDDC01000014.1"/>
</dbReference>
<dbReference type="GO" id="GO:0005886">
    <property type="term" value="C:plasma membrane"/>
    <property type="evidence" value="ECO:0007669"/>
    <property type="project" value="TreeGrafter"/>
</dbReference>
<feature type="transmembrane region" description="Helical" evidence="5">
    <location>
        <begin position="35"/>
        <end position="56"/>
    </location>
</feature>
<feature type="domain" description="Sodium/calcium exchanger membrane region" evidence="6">
    <location>
        <begin position="170"/>
        <end position="309"/>
    </location>
</feature>
<feature type="transmembrane region" description="Helical" evidence="5">
    <location>
        <begin position="234"/>
        <end position="256"/>
    </location>
</feature>
<protein>
    <submittedName>
        <fullName evidence="7">Calcium/sodium antiporter</fullName>
    </submittedName>
</protein>
<reference evidence="7 8" key="1">
    <citation type="submission" date="2019-06" db="EMBL/GenBank/DDBJ databases">
        <authorList>
            <person name="Li J."/>
        </authorList>
    </citation>
    <scope>NUCLEOTIDE SEQUENCE [LARGE SCALE GENOMIC DNA]</scope>
    <source>
        <strain evidence="7 8">CGMCC 1.8012</strain>
    </source>
</reference>
<gene>
    <name evidence="7" type="ORF">FHD67_09300</name>
</gene>
<dbReference type="AlphaFoldDB" id="A0A5C4R6L1"/>
<evidence type="ECO:0000256" key="3">
    <source>
        <dbReference type="ARBA" id="ARBA00022989"/>
    </source>
</evidence>
<evidence type="ECO:0000259" key="6">
    <source>
        <dbReference type="Pfam" id="PF01699"/>
    </source>
</evidence>
<dbReference type="PANTHER" id="PTHR10846">
    <property type="entry name" value="SODIUM/POTASSIUM/CALCIUM EXCHANGER"/>
    <property type="match status" value="1"/>
</dbReference>
<feature type="transmembrane region" description="Helical" evidence="5">
    <location>
        <begin position="105"/>
        <end position="122"/>
    </location>
</feature>
<keyword evidence="3 5" id="KW-1133">Transmembrane helix</keyword>
<feature type="domain" description="Sodium/calcium exchanger membrane region" evidence="6">
    <location>
        <begin position="5"/>
        <end position="143"/>
    </location>
</feature>
<keyword evidence="8" id="KW-1185">Reference proteome</keyword>
<comment type="caution">
    <text evidence="7">The sequence shown here is derived from an EMBL/GenBank/DDBJ whole genome shotgun (WGS) entry which is preliminary data.</text>
</comment>
<dbReference type="GO" id="GO:0005262">
    <property type="term" value="F:calcium channel activity"/>
    <property type="evidence" value="ECO:0007669"/>
    <property type="project" value="TreeGrafter"/>
</dbReference>
<dbReference type="GeneID" id="97048959"/>
<comment type="subcellular location">
    <subcellularLocation>
        <location evidence="1">Membrane</location>
        <topology evidence="1">Multi-pass membrane protein</topology>
    </subcellularLocation>
</comment>
<feature type="transmembrane region" description="Helical" evidence="5">
    <location>
        <begin position="68"/>
        <end position="93"/>
    </location>
</feature>
<keyword evidence="4 5" id="KW-0472">Membrane</keyword>
<evidence type="ECO:0000256" key="4">
    <source>
        <dbReference type="ARBA" id="ARBA00023136"/>
    </source>
</evidence>
<name>A0A5C4R6L1_9RHOB</name>